<comment type="caution">
    <text evidence="3">The sequence shown here is derived from an EMBL/GenBank/DDBJ whole genome shotgun (WGS) entry which is preliminary data.</text>
</comment>
<dbReference type="Pfam" id="PF00535">
    <property type="entry name" value="Glycos_transf_2"/>
    <property type="match status" value="1"/>
</dbReference>
<dbReference type="PANTHER" id="PTHR22916:SF3">
    <property type="entry name" value="UDP-GLCNAC:BETAGAL BETA-1,3-N-ACETYLGLUCOSAMINYLTRANSFERASE-LIKE PROTEIN 1"/>
    <property type="match status" value="1"/>
</dbReference>
<dbReference type="InterPro" id="IPR054028">
    <property type="entry name" value="TarS/TarP_linker"/>
</dbReference>
<accession>A0A7X0F205</accession>
<keyword evidence="4" id="KW-1185">Reference proteome</keyword>
<dbReference type="PANTHER" id="PTHR22916">
    <property type="entry name" value="GLYCOSYLTRANSFERASE"/>
    <property type="match status" value="1"/>
</dbReference>
<dbReference type="EMBL" id="JACHJB010000003">
    <property type="protein sequence ID" value="MBB6350329.1"/>
    <property type="molecule type" value="Genomic_DNA"/>
</dbReference>
<evidence type="ECO:0000259" key="1">
    <source>
        <dbReference type="Pfam" id="PF00535"/>
    </source>
</evidence>
<evidence type="ECO:0000259" key="2">
    <source>
        <dbReference type="Pfam" id="PF22181"/>
    </source>
</evidence>
<sequence length="619" mass="67072">MAMTTSGIDGDGGGGDAVDVSVVVPARDCRPYLDRCLTSALVQRVKKEIVVVDDGSTDGSAELLDLYAAYHRTSVKVVRLEGSSGGAGRPRNIGLEHATGRYVFFCDADDYLGPEALERMVAMADRNGSDIVLGKIVGHGRRAPASMFHHDTDRAPLGESAVYNSLCCFKLFRREMLERHRIRFAERVLIGEDIHFTVHAFCHAEVISVVADHDCYHLVARPDGSSIMQQAGSRDPLGWLTMIRGPIALMAEHVPPGPLRDHLLVRHFKLDVLAQLGVPFLEAGEVRRKDIAQEVAALCDEWLTSGVRARLSGIDRQRLACLDDVDRLARLAGIEGAAVRRRLTGLRWEADRLVVTGTAALEGIRAVDGISLVLRSRAEPAREVVVPAAHGPARSGCDGTEFAARVDAGALGSGVWDLRVAIEVEGVVRHARLGADRDDEVTRPAPRLIRDVVAIPYFTKDNGNLSIDVGGHLLAVPGTVRITRTRWALGQRLAIDGEVLVGGGVPAASAIRRLVWRERRTGDERADRVVALPGGGFAARPPVGRFAPGTWDAYLEVELGGPPARFRVETDAAAVAGPRRPWGGIVLRSVRPYATPGKGRLSTVVRKLTARSLLRRMLR</sequence>
<feature type="domain" description="Glycosyltransferase 2-like" evidence="1">
    <location>
        <begin position="21"/>
        <end position="178"/>
    </location>
</feature>
<gene>
    <name evidence="3" type="ORF">FHU36_006901</name>
</gene>
<dbReference type="AlphaFoldDB" id="A0A7X0F205"/>
<dbReference type="CDD" id="cd00761">
    <property type="entry name" value="Glyco_tranf_GTA_type"/>
    <property type="match status" value="1"/>
</dbReference>
<dbReference type="Proteomes" id="UP000583800">
    <property type="component" value="Unassembled WGS sequence"/>
</dbReference>
<dbReference type="GO" id="GO:0016758">
    <property type="term" value="F:hexosyltransferase activity"/>
    <property type="evidence" value="ECO:0007669"/>
    <property type="project" value="UniProtKB-ARBA"/>
</dbReference>
<evidence type="ECO:0000313" key="4">
    <source>
        <dbReference type="Proteomes" id="UP000583800"/>
    </source>
</evidence>
<name>A0A7X0F205_9ACTN</name>
<feature type="domain" description="TarS/TarP linker" evidence="2">
    <location>
        <begin position="248"/>
        <end position="331"/>
    </location>
</feature>
<dbReference type="SUPFAM" id="SSF53448">
    <property type="entry name" value="Nucleotide-diphospho-sugar transferases"/>
    <property type="match status" value="1"/>
</dbReference>
<dbReference type="InterPro" id="IPR029044">
    <property type="entry name" value="Nucleotide-diphossugar_trans"/>
</dbReference>
<dbReference type="Gene3D" id="3.90.550.10">
    <property type="entry name" value="Spore Coat Polysaccharide Biosynthesis Protein SpsA, Chain A"/>
    <property type="match status" value="1"/>
</dbReference>
<reference evidence="3 4" key="1">
    <citation type="submission" date="2020-08" db="EMBL/GenBank/DDBJ databases">
        <title>Sequencing the genomes of 1000 actinobacteria strains.</title>
        <authorList>
            <person name="Klenk H.-P."/>
        </authorList>
    </citation>
    <scope>NUCLEOTIDE SEQUENCE [LARGE SCALE GENOMIC DNA]</scope>
    <source>
        <strain evidence="3 4">DSM 45913</strain>
    </source>
</reference>
<evidence type="ECO:0000313" key="3">
    <source>
        <dbReference type="EMBL" id="MBB6350329.1"/>
    </source>
</evidence>
<dbReference type="InterPro" id="IPR001173">
    <property type="entry name" value="Glyco_trans_2-like"/>
</dbReference>
<proteinExistence type="predicted"/>
<dbReference type="Pfam" id="PF22181">
    <property type="entry name" value="TarS_linker"/>
    <property type="match status" value="1"/>
</dbReference>
<organism evidence="3 4">
    <name type="scientific">Nonomuraea muscovyensis</name>
    <dbReference type="NCBI Taxonomy" id="1124761"/>
    <lineage>
        <taxon>Bacteria</taxon>
        <taxon>Bacillati</taxon>
        <taxon>Actinomycetota</taxon>
        <taxon>Actinomycetes</taxon>
        <taxon>Streptosporangiales</taxon>
        <taxon>Streptosporangiaceae</taxon>
        <taxon>Nonomuraea</taxon>
    </lineage>
</organism>
<evidence type="ECO:0008006" key="5">
    <source>
        <dbReference type="Google" id="ProtNLM"/>
    </source>
</evidence>
<protein>
    <recommendedName>
        <fullName evidence="5">Glycosyltransferase family 2 protein</fullName>
    </recommendedName>
</protein>